<dbReference type="Proteomes" id="UP000286715">
    <property type="component" value="Unassembled WGS sequence"/>
</dbReference>
<comment type="caution">
    <text evidence="2">The sequence shown here is derived from an EMBL/GenBank/DDBJ whole genome shotgun (WGS) entry which is preliminary data.</text>
</comment>
<dbReference type="GO" id="GO:0005829">
    <property type="term" value="C:cytosol"/>
    <property type="evidence" value="ECO:0007669"/>
    <property type="project" value="UniProtKB-ARBA"/>
</dbReference>
<sequence length="335" mass="39013">MKTQRIGVFIDGNYLNHASNYYNYTHSKHRRLHLGGLHDFVRNWIAQSFETDRRLVKVVESHYFRIRINAFEASNRGNQLFYDRQLDDILSYENIRPHYIVYRQNGSARKETPSMEAKLSIEVLDACYSNRLDAVALFVNDGAYADVAIKVASLGIPVYLFHWEFEYQNDEGNEVVVRTSYNLLEACSYSVNLSDLIDKQRTPDYWLDKIFVSERETSTSQQTSDDDDYLDDEQESNFQYSDSLDKTDAFGDFEFEKKRINYSTGSSSNVYEGEILTLKNGYGFIKYPNNNLFFHHSDVLNADFQELQPGEKVMFSVAKNEQGQDVAKEVRKLTY</sequence>
<dbReference type="Gene3D" id="2.40.50.140">
    <property type="entry name" value="Nucleic acid-binding proteins"/>
    <property type="match status" value="1"/>
</dbReference>
<evidence type="ECO:0000313" key="3">
    <source>
        <dbReference type="Proteomes" id="UP000286715"/>
    </source>
</evidence>
<keyword evidence="3" id="KW-1185">Reference proteome</keyword>
<dbReference type="GO" id="GO:0003676">
    <property type="term" value="F:nucleic acid binding"/>
    <property type="evidence" value="ECO:0007669"/>
    <property type="project" value="InterPro"/>
</dbReference>
<name>A0A401XK68_9FLAO</name>
<dbReference type="InterPro" id="IPR011129">
    <property type="entry name" value="CSD"/>
</dbReference>
<dbReference type="EMBL" id="BHZE01000006">
    <property type="protein sequence ID" value="GCD77416.1"/>
    <property type="molecule type" value="Genomic_DNA"/>
</dbReference>
<dbReference type="PROSITE" id="PS51857">
    <property type="entry name" value="CSD_2"/>
    <property type="match status" value="1"/>
</dbReference>
<dbReference type="InterPro" id="IPR021139">
    <property type="entry name" value="NYN"/>
</dbReference>
<dbReference type="GO" id="GO:0004540">
    <property type="term" value="F:RNA nuclease activity"/>
    <property type="evidence" value="ECO:0007669"/>
    <property type="project" value="InterPro"/>
</dbReference>
<accession>A0A401XK68</accession>
<dbReference type="Pfam" id="PF01936">
    <property type="entry name" value="NYN"/>
    <property type="match status" value="1"/>
</dbReference>
<evidence type="ECO:0000313" key="2">
    <source>
        <dbReference type="EMBL" id="GCD77416.1"/>
    </source>
</evidence>
<dbReference type="Gene3D" id="3.40.50.1010">
    <property type="entry name" value="5'-nuclease"/>
    <property type="match status" value="1"/>
</dbReference>
<evidence type="ECO:0000259" key="1">
    <source>
        <dbReference type="PROSITE" id="PS51857"/>
    </source>
</evidence>
<dbReference type="InterPro" id="IPR002059">
    <property type="entry name" value="CSP_DNA-bd"/>
</dbReference>
<dbReference type="SUPFAM" id="SSF50249">
    <property type="entry name" value="Nucleic acid-binding proteins"/>
    <property type="match status" value="1"/>
</dbReference>
<gene>
    <name evidence="2" type="ORF">JCM31826_08980</name>
</gene>
<dbReference type="RefSeq" id="WP_124397476.1">
    <property type="nucleotide sequence ID" value="NZ_BHZE01000006.1"/>
</dbReference>
<dbReference type="SMART" id="SM00357">
    <property type="entry name" value="CSP"/>
    <property type="match status" value="1"/>
</dbReference>
<dbReference type="Pfam" id="PF00313">
    <property type="entry name" value="CSD"/>
    <property type="match status" value="1"/>
</dbReference>
<reference evidence="2 3" key="1">
    <citation type="submission" date="2018-11" db="EMBL/GenBank/DDBJ databases">
        <title>Schleiferia aggregans sp. nov., a moderately thermophilic heterotrophic bacterium isolated from microbial mats at a terrestrial hot spring.</title>
        <authorList>
            <person name="Iino T."/>
            <person name="Ohkuma M."/>
            <person name="Haruta S."/>
        </authorList>
    </citation>
    <scope>NUCLEOTIDE SEQUENCE [LARGE SCALE GENOMIC DNA]</scope>
    <source>
        <strain evidence="2 3">LA</strain>
    </source>
</reference>
<dbReference type="OrthoDB" id="1466775at2"/>
<organism evidence="2 3">
    <name type="scientific">Thermaurantimonas aggregans</name>
    <dbReference type="NCBI Taxonomy" id="2173829"/>
    <lineage>
        <taxon>Bacteria</taxon>
        <taxon>Pseudomonadati</taxon>
        <taxon>Bacteroidota</taxon>
        <taxon>Flavobacteriia</taxon>
        <taxon>Flavobacteriales</taxon>
        <taxon>Schleiferiaceae</taxon>
        <taxon>Thermaurantimonas</taxon>
    </lineage>
</organism>
<feature type="domain" description="CSD" evidence="1">
    <location>
        <begin position="270"/>
        <end position="332"/>
    </location>
</feature>
<proteinExistence type="predicted"/>
<dbReference type="AlphaFoldDB" id="A0A401XK68"/>
<dbReference type="InterPro" id="IPR012340">
    <property type="entry name" value="NA-bd_OB-fold"/>
</dbReference>
<protein>
    <recommendedName>
        <fullName evidence="1">CSD domain-containing protein</fullName>
    </recommendedName>
</protein>